<sequence length="180" mass="19640">MSDGEGEEVEIVRELTNTQVVLKQSYVAVDSLLFSSFSFFRCSHPWTILFTITLSLQKSNPPIFASTLSSSFNDGVTGASGEVDSTGNTNTTVDTTAPLETIVSSNNEEKWAKKLQPILIKLHHVPGLGDIQRCNVGLEDWGTMLSDSAMFLIQDDSLLRSFGLKQLLHSGSMVLISKAI</sequence>
<accession>A0ABR2FHF6</accession>
<name>A0ABR2FHF6_9ROSI</name>
<keyword evidence="2" id="KW-1185">Reference proteome</keyword>
<protein>
    <submittedName>
        <fullName evidence="1">Uncharacterized protein</fullName>
    </submittedName>
</protein>
<evidence type="ECO:0000313" key="2">
    <source>
        <dbReference type="Proteomes" id="UP001472677"/>
    </source>
</evidence>
<dbReference type="Proteomes" id="UP001472677">
    <property type="component" value="Unassembled WGS sequence"/>
</dbReference>
<reference evidence="1 2" key="1">
    <citation type="journal article" date="2024" name="G3 (Bethesda)">
        <title>Genome assembly of Hibiscus sabdariffa L. provides insights into metabolisms of medicinal natural products.</title>
        <authorList>
            <person name="Kim T."/>
        </authorList>
    </citation>
    <scope>NUCLEOTIDE SEQUENCE [LARGE SCALE GENOMIC DNA]</scope>
    <source>
        <strain evidence="1">TK-2024</strain>
        <tissue evidence="1">Old leaves</tissue>
    </source>
</reference>
<comment type="caution">
    <text evidence="1">The sequence shown here is derived from an EMBL/GenBank/DDBJ whole genome shotgun (WGS) entry which is preliminary data.</text>
</comment>
<gene>
    <name evidence="1" type="ORF">V6N12_070590</name>
</gene>
<evidence type="ECO:0000313" key="1">
    <source>
        <dbReference type="EMBL" id="KAK8580310.1"/>
    </source>
</evidence>
<organism evidence="1 2">
    <name type="scientific">Hibiscus sabdariffa</name>
    <name type="common">roselle</name>
    <dbReference type="NCBI Taxonomy" id="183260"/>
    <lineage>
        <taxon>Eukaryota</taxon>
        <taxon>Viridiplantae</taxon>
        <taxon>Streptophyta</taxon>
        <taxon>Embryophyta</taxon>
        <taxon>Tracheophyta</taxon>
        <taxon>Spermatophyta</taxon>
        <taxon>Magnoliopsida</taxon>
        <taxon>eudicotyledons</taxon>
        <taxon>Gunneridae</taxon>
        <taxon>Pentapetalae</taxon>
        <taxon>rosids</taxon>
        <taxon>malvids</taxon>
        <taxon>Malvales</taxon>
        <taxon>Malvaceae</taxon>
        <taxon>Malvoideae</taxon>
        <taxon>Hibiscus</taxon>
    </lineage>
</organism>
<dbReference type="EMBL" id="JBBPBM010000006">
    <property type="protein sequence ID" value="KAK8580310.1"/>
    <property type="molecule type" value="Genomic_DNA"/>
</dbReference>
<proteinExistence type="predicted"/>